<gene>
    <name evidence="1" type="ORF">N7468_006248</name>
</gene>
<dbReference type="AlphaFoldDB" id="A0A9W9NU54"/>
<evidence type="ECO:0000313" key="2">
    <source>
        <dbReference type="Proteomes" id="UP001150941"/>
    </source>
</evidence>
<proteinExistence type="predicted"/>
<protein>
    <submittedName>
        <fullName evidence="1">Uncharacterized protein</fullName>
    </submittedName>
</protein>
<organism evidence="1 2">
    <name type="scientific">Penicillium chermesinum</name>
    <dbReference type="NCBI Taxonomy" id="63820"/>
    <lineage>
        <taxon>Eukaryota</taxon>
        <taxon>Fungi</taxon>
        <taxon>Dikarya</taxon>
        <taxon>Ascomycota</taxon>
        <taxon>Pezizomycotina</taxon>
        <taxon>Eurotiomycetes</taxon>
        <taxon>Eurotiomycetidae</taxon>
        <taxon>Eurotiales</taxon>
        <taxon>Aspergillaceae</taxon>
        <taxon>Penicillium</taxon>
    </lineage>
</organism>
<reference evidence="1" key="1">
    <citation type="submission" date="2022-11" db="EMBL/GenBank/DDBJ databases">
        <authorList>
            <person name="Petersen C."/>
        </authorList>
    </citation>
    <scope>NUCLEOTIDE SEQUENCE</scope>
    <source>
        <strain evidence="1">IBT 19713</strain>
    </source>
</reference>
<keyword evidence="2" id="KW-1185">Reference proteome</keyword>
<sequence length="85" mass="9598">MCRYQETNCFGRGRFDPIIFNSCSAERVSAAVARRRVIITQLSPCLLRTHPTHPRSRDAKAALTHFSPGRHPPDYCPHISHTPVS</sequence>
<dbReference type="EMBL" id="JAPQKS010000005">
    <property type="protein sequence ID" value="KAJ5225023.1"/>
    <property type="molecule type" value="Genomic_DNA"/>
</dbReference>
<dbReference type="GeneID" id="83202847"/>
<accession>A0A9W9NU54</accession>
<name>A0A9W9NU54_9EURO</name>
<evidence type="ECO:0000313" key="1">
    <source>
        <dbReference type="EMBL" id="KAJ5225023.1"/>
    </source>
</evidence>
<reference evidence="1" key="2">
    <citation type="journal article" date="2023" name="IMA Fungus">
        <title>Comparative genomic study of the Penicillium genus elucidates a diverse pangenome and 15 lateral gene transfer events.</title>
        <authorList>
            <person name="Petersen C."/>
            <person name="Sorensen T."/>
            <person name="Nielsen M.R."/>
            <person name="Sondergaard T.E."/>
            <person name="Sorensen J.L."/>
            <person name="Fitzpatrick D.A."/>
            <person name="Frisvad J.C."/>
            <person name="Nielsen K.L."/>
        </authorList>
    </citation>
    <scope>NUCLEOTIDE SEQUENCE</scope>
    <source>
        <strain evidence="1">IBT 19713</strain>
    </source>
</reference>
<comment type="caution">
    <text evidence="1">The sequence shown here is derived from an EMBL/GenBank/DDBJ whole genome shotgun (WGS) entry which is preliminary data.</text>
</comment>
<dbReference type="Proteomes" id="UP001150941">
    <property type="component" value="Unassembled WGS sequence"/>
</dbReference>
<dbReference type="RefSeq" id="XP_058328434.1">
    <property type="nucleotide sequence ID" value="XM_058475544.1"/>
</dbReference>